<evidence type="ECO:0000313" key="1">
    <source>
        <dbReference type="EMBL" id="MXU93600.1"/>
    </source>
</evidence>
<proteinExistence type="predicted"/>
<dbReference type="EMBL" id="GIFC01011517">
    <property type="protein sequence ID" value="MXU93600.1"/>
    <property type="molecule type" value="Transcribed_RNA"/>
</dbReference>
<sequence>MSILTINLKPVVKKLKFLLFSCLTCVMSSPTSLNQIEKHKLLGFCHYVFNIKCKLSLCKAFFLYIFVKVIRPTLHFCWLQYGSRRLHFWGVLMQFVVVCRVGVEWSVGSWEFVTGVIRGHWCVAGASFFCTAITPNFEDSRARGIALC</sequence>
<dbReference type="AlphaFoldDB" id="A0A6B0UUT2"/>
<protein>
    <submittedName>
        <fullName evidence="1">Putative secreted protein</fullName>
    </submittedName>
</protein>
<organism evidence="1">
    <name type="scientific">Ixodes ricinus</name>
    <name type="common">Common tick</name>
    <name type="synonym">Acarus ricinus</name>
    <dbReference type="NCBI Taxonomy" id="34613"/>
    <lineage>
        <taxon>Eukaryota</taxon>
        <taxon>Metazoa</taxon>
        <taxon>Ecdysozoa</taxon>
        <taxon>Arthropoda</taxon>
        <taxon>Chelicerata</taxon>
        <taxon>Arachnida</taxon>
        <taxon>Acari</taxon>
        <taxon>Parasitiformes</taxon>
        <taxon>Ixodida</taxon>
        <taxon>Ixodoidea</taxon>
        <taxon>Ixodidae</taxon>
        <taxon>Ixodinae</taxon>
        <taxon>Ixodes</taxon>
    </lineage>
</organism>
<accession>A0A6B0UUT2</accession>
<reference evidence="1" key="1">
    <citation type="submission" date="2019-12" db="EMBL/GenBank/DDBJ databases">
        <title>An insight into the sialome of adult female Ixodes ricinus ticks feeding for 6 days.</title>
        <authorList>
            <person name="Perner J."/>
            <person name="Ribeiro J.M.C."/>
        </authorList>
    </citation>
    <scope>NUCLEOTIDE SEQUENCE</scope>
    <source>
        <strain evidence="1">Semi-engorged</strain>
        <tissue evidence="1">Salivary glands</tissue>
    </source>
</reference>
<name>A0A6B0UUT2_IXORI</name>